<dbReference type="Proteomes" id="UP000006565">
    <property type="component" value="Chromosome"/>
</dbReference>
<reference evidence="6 7" key="1">
    <citation type="journal article" date="2010" name="Stand. Genomic Sci.">
        <title>Complete genome sequence of Methanoplanus petrolearius type strain (SEBR 4847).</title>
        <authorList>
            <person name="Brambilla E."/>
            <person name="Djao O.D."/>
            <person name="Daligault H."/>
            <person name="Lapidus A."/>
            <person name="Lucas S."/>
            <person name="Hammon N."/>
            <person name="Nolan M."/>
            <person name="Tice H."/>
            <person name="Cheng J.F."/>
            <person name="Han C."/>
            <person name="Tapia R."/>
            <person name="Goodwin L."/>
            <person name="Pitluck S."/>
            <person name="Liolios K."/>
            <person name="Ivanova N."/>
            <person name="Mavromatis K."/>
            <person name="Mikhailova N."/>
            <person name="Pati A."/>
            <person name="Chen A."/>
            <person name="Palaniappan K."/>
            <person name="Land M."/>
            <person name="Hauser L."/>
            <person name="Chang Y.J."/>
            <person name="Jeffries C.D."/>
            <person name="Rohde M."/>
            <person name="Spring S."/>
            <person name="Sikorski J."/>
            <person name="Goker M."/>
            <person name="Woyke T."/>
            <person name="Bristow J."/>
            <person name="Eisen J.A."/>
            <person name="Markowitz V."/>
            <person name="Hugenholtz P."/>
            <person name="Kyrpides N.C."/>
            <person name="Klenk H.P."/>
        </authorList>
    </citation>
    <scope>NUCLEOTIDE SEQUENCE [LARGE SCALE GENOMIC DNA]</scope>
    <source>
        <strain evidence="7">DSM 11571 / OCM 486 / SEBR 4847</strain>
    </source>
</reference>
<evidence type="ECO:0000256" key="1">
    <source>
        <dbReference type="ARBA" id="ARBA00005417"/>
    </source>
</evidence>
<dbReference type="STRING" id="679926.Mpet_0884"/>
<dbReference type="GO" id="GO:0055085">
    <property type="term" value="P:transmembrane transport"/>
    <property type="evidence" value="ECO:0007669"/>
    <property type="project" value="UniProtKB-ARBA"/>
</dbReference>
<proteinExistence type="inferred from homology"/>
<dbReference type="GO" id="GO:0015833">
    <property type="term" value="P:peptide transport"/>
    <property type="evidence" value="ECO:0007669"/>
    <property type="project" value="InterPro"/>
</dbReference>
<dbReference type="CDD" id="cd03257">
    <property type="entry name" value="ABC_NikE_OppD_transporters"/>
    <property type="match status" value="1"/>
</dbReference>
<accession>E1RJK5</accession>
<dbReference type="OrthoDB" id="18209at2157"/>
<dbReference type="KEGG" id="mpi:Mpet_0884"/>
<dbReference type="InterPro" id="IPR013563">
    <property type="entry name" value="Oligopep_ABC_C"/>
</dbReference>
<dbReference type="PANTHER" id="PTHR43776:SF7">
    <property type="entry name" value="D,D-DIPEPTIDE TRANSPORT ATP-BINDING PROTEIN DDPF-RELATED"/>
    <property type="match status" value="1"/>
</dbReference>
<dbReference type="AlphaFoldDB" id="E1RJK5"/>
<feature type="domain" description="ABC transporter" evidence="5">
    <location>
        <begin position="2"/>
        <end position="248"/>
    </location>
</feature>
<dbReference type="PANTHER" id="PTHR43776">
    <property type="entry name" value="TRANSPORT ATP-BINDING PROTEIN"/>
    <property type="match status" value="1"/>
</dbReference>
<dbReference type="GeneID" id="9743342"/>
<name>E1RJK5_METP4</name>
<dbReference type="EMBL" id="CP002117">
    <property type="protein sequence ID" value="ADN35652.1"/>
    <property type="molecule type" value="Genomic_DNA"/>
</dbReference>
<dbReference type="NCBIfam" id="TIGR01727">
    <property type="entry name" value="oligo_HPY"/>
    <property type="match status" value="1"/>
</dbReference>
<dbReference type="Gene3D" id="3.40.50.300">
    <property type="entry name" value="P-loop containing nucleotide triphosphate hydrolases"/>
    <property type="match status" value="1"/>
</dbReference>
<keyword evidence="7" id="KW-1185">Reference proteome</keyword>
<evidence type="ECO:0000256" key="4">
    <source>
        <dbReference type="ARBA" id="ARBA00022840"/>
    </source>
</evidence>
<keyword evidence="3" id="KW-0547">Nucleotide-binding</keyword>
<evidence type="ECO:0000256" key="3">
    <source>
        <dbReference type="ARBA" id="ARBA00022741"/>
    </source>
</evidence>
<dbReference type="SUPFAM" id="SSF52540">
    <property type="entry name" value="P-loop containing nucleoside triphosphate hydrolases"/>
    <property type="match status" value="1"/>
</dbReference>
<dbReference type="PROSITE" id="PS00211">
    <property type="entry name" value="ABC_TRANSPORTER_1"/>
    <property type="match status" value="1"/>
</dbReference>
<dbReference type="InterPro" id="IPR003439">
    <property type="entry name" value="ABC_transporter-like_ATP-bd"/>
</dbReference>
<sequence length="307" mass="33837">MLKGENLIKVYSSGIISPVEKTAVDGVNIEIGEGETIAIVGESGCGKTTLAKMLMGQIEPTGGEVYFSGRKLTAMKRRELRSLRTSFQLIPQHPDDAVDPRWTIGRSVAEPLAIAGKMSREEIEDVVDGQIAEVGLGGELKERYPHQVSGGELQRAVIARAMTLEPKVIISDEATSMLDVSVQAHVMSVLKNLREKRGLSLIIITHDLGLARAVAKRTYVMFAGEVVEEGADVFENPLHPYTRSLLEAMEYSDIEDTVIEECEVPAGEHVGCRYYGRCSERTDECRKKQALRDCNGHKVRCINVDEH</sequence>
<dbReference type="GO" id="GO:0016887">
    <property type="term" value="F:ATP hydrolysis activity"/>
    <property type="evidence" value="ECO:0007669"/>
    <property type="project" value="InterPro"/>
</dbReference>
<dbReference type="HOGENOM" id="CLU_000604_1_23_2"/>
<dbReference type="SMART" id="SM00382">
    <property type="entry name" value="AAA"/>
    <property type="match status" value="1"/>
</dbReference>
<organism evidence="6 7">
    <name type="scientific">Methanolacinia petrolearia (strain DSM 11571 / OCM 486 / SEBR 4847)</name>
    <name type="common">Methanoplanus petrolearius</name>
    <dbReference type="NCBI Taxonomy" id="679926"/>
    <lineage>
        <taxon>Archaea</taxon>
        <taxon>Methanobacteriati</taxon>
        <taxon>Methanobacteriota</taxon>
        <taxon>Stenosarchaea group</taxon>
        <taxon>Methanomicrobia</taxon>
        <taxon>Methanomicrobiales</taxon>
        <taxon>Methanomicrobiaceae</taxon>
        <taxon>Methanolacinia</taxon>
    </lineage>
</organism>
<dbReference type="Pfam" id="PF00005">
    <property type="entry name" value="ABC_tran"/>
    <property type="match status" value="1"/>
</dbReference>
<dbReference type="Pfam" id="PF08352">
    <property type="entry name" value="oligo_HPY"/>
    <property type="match status" value="1"/>
</dbReference>
<protein>
    <submittedName>
        <fullName evidence="6">Oligopeptide/dipeptide ABC transporter, ATPase subunit</fullName>
    </submittedName>
</protein>
<dbReference type="InterPro" id="IPR017871">
    <property type="entry name" value="ABC_transporter-like_CS"/>
</dbReference>
<keyword evidence="2" id="KW-0813">Transport</keyword>
<dbReference type="eggNOG" id="arCOG00184">
    <property type="taxonomic scope" value="Archaea"/>
</dbReference>
<dbReference type="GO" id="GO:0005524">
    <property type="term" value="F:ATP binding"/>
    <property type="evidence" value="ECO:0007669"/>
    <property type="project" value="UniProtKB-KW"/>
</dbReference>
<dbReference type="InterPro" id="IPR050319">
    <property type="entry name" value="ABC_transp_ATP-bind"/>
</dbReference>
<keyword evidence="4" id="KW-0067">ATP-binding</keyword>
<dbReference type="RefSeq" id="WP_013328830.1">
    <property type="nucleotide sequence ID" value="NC_014507.1"/>
</dbReference>
<dbReference type="PROSITE" id="PS50893">
    <property type="entry name" value="ABC_TRANSPORTER_2"/>
    <property type="match status" value="1"/>
</dbReference>
<evidence type="ECO:0000256" key="2">
    <source>
        <dbReference type="ARBA" id="ARBA00022448"/>
    </source>
</evidence>
<evidence type="ECO:0000313" key="6">
    <source>
        <dbReference type="EMBL" id="ADN35652.1"/>
    </source>
</evidence>
<dbReference type="InterPro" id="IPR003593">
    <property type="entry name" value="AAA+_ATPase"/>
</dbReference>
<comment type="similarity">
    <text evidence="1">Belongs to the ABC transporter superfamily.</text>
</comment>
<evidence type="ECO:0000313" key="7">
    <source>
        <dbReference type="Proteomes" id="UP000006565"/>
    </source>
</evidence>
<gene>
    <name evidence="6" type="ordered locus">Mpet_0884</name>
</gene>
<dbReference type="InterPro" id="IPR027417">
    <property type="entry name" value="P-loop_NTPase"/>
</dbReference>
<evidence type="ECO:0000259" key="5">
    <source>
        <dbReference type="PROSITE" id="PS50893"/>
    </source>
</evidence>